<feature type="compositionally biased region" description="Polar residues" evidence="1">
    <location>
        <begin position="159"/>
        <end position="178"/>
    </location>
</feature>
<comment type="caution">
    <text evidence="2">The sequence shown here is derived from an EMBL/GenBank/DDBJ whole genome shotgun (WGS) entry which is preliminary data.</text>
</comment>
<evidence type="ECO:0000313" key="2">
    <source>
        <dbReference type="EMBL" id="KAK5949307.1"/>
    </source>
</evidence>
<feature type="region of interest" description="Disordered" evidence="1">
    <location>
        <begin position="278"/>
        <end position="393"/>
    </location>
</feature>
<dbReference type="Proteomes" id="UP001316803">
    <property type="component" value="Unassembled WGS sequence"/>
</dbReference>
<feature type="compositionally biased region" description="Pro residues" evidence="1">
    <location>
        <begin position="181"/>
        <end position="190"/>
    </location>
</feature>
<feature type="compositionally biased region" description="Low complexity" evidence="1">
    <location>
        <begin position="379"/>
        <end position="393"/>
    </location>
</feature>
<reference evidence="2 3" key="1">
    <citation type="submission" date="2022-12" db="EMBL/GenBank/DDBJ databases">
        <title>Genomic features and morphological characterization of a novel Knufia sp. strain isolated from spacecraft assembly facility.</title>
        <authorList>
            <person name="Teixeira M."/>
            <person name="Chander A.M."/>
            <person name="Stajich J.E."/>
            <person name="Venkateswaran K."/>
        </authorList>
    </citation>
    <scope>NUCLEOTIDE SEQUENCE [LARGE SCALE GENOMIC DNA]</scope>
    <source>
        <strain evidence="2 3">FJI-L2-BK-P2</strain>
    </source>
</reference>
<gene>
    <name evidence="2" type="ORF">OHC33_009660</name>
</gene>
<feature type="compositionally biased region" description="Basic residues" evidence="1">
    <location>
        <begin position="288"/>
        <end position="321"/>
    </location>
</feature>
<proteinExistence type="predicted"/>
<sequence>MTDMMFEQPSRKRAGTLTYVAPSEPAQRAKLASLEQSHSTGLVFPQHNASLFSNDPDQIQQYTAAAQLVNMSNALNSKFVPQVDFQRVMKPIKSRPGHGAARNEYPFPVQPKPAPTPNNKHLQISLPRPDPTEDLSIEPHPSSQMRPGILPLPTPPRSNPSIQSLLSASPPSTSNNVTPCPKLPTMPSAPRPSISSTFTPTSISPRTSLASTASPWPSLSSTCTTATANSSLSVPTPNTSISGSISPNTVFDSAAASLKRLLMADDMGMSPDEIRELNDFASSQSQKRNGRVLVKKKPMMRRPSSQRRVSKVSHGNGKRGSGRSESGAPGENRSGNSRGSLVRSSVDVSNSAQISVQGRGQAPPRWREVNWSRSRSRFSDSSSASAASSMSRLDSISAPHAEFDRMPVELRNESIESNTPVPLNMEVDSQDEDDESLMDIDMSELRASRVSMSTGMGMCVGESRRRRGLDMTRSVPEKVGTRAVGVVFGPCKGGYCCRSCGRCN</sequence>
<accession>A0AAN8I1L5</accession>
<keyword evidence="3" id="KW-1185">Reference proteome</keyword>
<feature type="compositionally biased region" description="Polar residues" evidence="1">
    <location>
        <begin position="333"/>
        <end position="358"/>
    </location>
</feature>
<dbReference type="AlphaFoldDB" id="A0AAN8I1L5"/>
<dbReference type="EMBL" id="JAKLMC020000037">
    <property type="protein sequence ID" value="KAK5949307.1"/>
    <property type="molecule type" value="Genomic_DNA"/>
</dbReference>
<evidence type="ECO:0000313" key="3">
    <source>
        <dbReference type="Proteomes" id="UP001316803"/>
    </source>
</evidence>
<evidence type="ECO:0000256" key="1">
    <source>
        <dbReference type="SAM" id="MobiDB-lite"/>
    </source>
</evidence>
<feature type="compositionally biased region" description="Low complexity" evidence="1">
    <location>
        <begin position="218"/>
        <end position="233"/>
    </location>
</feature>
<organism evidence="2 3">
    <name type="scientific">Knufia fluminis</name>
    <dbReference type="NCBI Taxonomy" id="191047"/>
    <lineage>
        <taxon>Eukaryota</taxon>
        <taxon>Fungi</taxon>
        <taxon>Dikarya</taxon>
        <taxon>Ascomycota</taxon>
        <taxon>Pezizomycotina</taxon>
        <taxon>Eurotiomycetes</taxon>
        <taxon>Chaetothyriomycetidae</taxon>
        <taxon>Chaetothyriales</taxon>
        <taxon>Trichomeriaceae</taxon>
        <taxon>Knufia</taxon>
    </lineage>
</organism>
<name>A0AAN8I1L5_9EURO</name>
<feature type="compositionally biased region" description="Low complexity" evidence="1">
    <location>
        <begin position="191"/>
        <end position="208"/>
    </location>
</feature>
<protein>
    <submittedName>
        <fullName evidence="2">Uncharacterized protein</fullName>
    </submittedName>
</protein>
<feature type="region of interest" description="Disordered" evidence="1">
    <location>
        <begin position="93"/>
        <end position="238"/>
    </location>
</feature>